<keyword evidence="1" id="KW-0812">Transmembrane</keyword>
<sequence>MLGRDHALSGAVVFAALAPSLHVTEAHLAAGVVLAAGAGVLPDIDHPDSTISRSFGFLTEWFAWLVDRLSGGHRHGTHSLLGIAAFTAGAFGAGLYQLSEPKSALNGHLVFSWHLVPAALILALLYSSALRALHIGGHHGDLLGIAAAVITCYTGADLAQLSVGSWHVPLLATVTALGCAAHIAGDELTHGGCPLFWPASMHEFHLLPRPLQITTAKLCETWIVFPVLAAGLAVAVWHATGHPVAIPQPSK</sequence>
<reference evidence="2 3" key="1">
    <citation type="submission" date="2018-11" db="EMBL/GenBank/DDBJ databases">
        <title>Trebonia kvetii gen.nov., sp.nov., a novel acidophilic actinobacterium, and proposal of the new actinobacterial family Treboniaceae fam. nov.</title>
        <authorList>
            <person name="Rapoport D."/>
            <person name="Sagova-Mareckova M."/>
            <person name="Sedlacek I."/>
            <person name="Provaznik J."/>
            <person name="Kralova S."/>
            <person name="Pavlinic D."/>
            <person name="Benes V."/>
            <person name="Kopecky J."/>
        </authorList>
    </citation>
    <scope>NUCLEOTIDE SEQUENCE [LARGE SCALE GENOMIC DNA]</scope>
    <source>
        <strain evidence="2 3">15Tr583</strain>
    </source>
</reference>
<organism evidence="2 3">
    <name type="scientific">Trebonia kvetii</name>
    <dbReference type="NCBI Taxonomy" id="2480626"/>
    <lineage>
        <taxon>Bacteria</taxon>
        <taxon>Bacillati</taxon>
        <taxon>Actinomycetota</taxon>
        <taxon>Actinomycetes</taxon>
        <taxon>Streptosporangiales</taxon>
        <taxon>Treboniaceae</taxon>
        <taxon>Trebonia</taxon>
    </lineage>
</organism>
<dbReference type="OrthoDB" id="3425909at2"/>
<dbReference type="RefSeq" id="WP_145861613.1">
    <property type="nucleotide sequence ID" value="NZ_RPFW01000010.1"/>
</dbReference>
<accession>A0A6P2BPH4</accession>
<evidence type="ECO:0000256" key="1">
    <source>
        <dbReference type="SAM" id="Phobius"/>
    </source>
</evidence>
<name>A0A6P2BPH4_9ACTN</name>
<dbReference type="AlphaFoldDB" id="A0A6P2BPH4"/>
<evidence type="ECO:0000313" key="2">
    <source>
        <dbReference type="EMBL" id="TVZ00065.1"/>
    </source>
</evidence>
<keyword evidence="1" id="KW-1133">Transmembrane helix</keyword>
<evidence type="ECO:0000313" key="3">
    <source>
        <dbReference type="Proteomes" id="UP000460272"/>
    </source>
</evidence>
<feature type="transmembrane region" description="Helical" evidence="1">
    <location>
        <begin position="79"/>
        <end position="98"/>
    </location>
</feature>
<keyword evidence="3" id="KW-1185">Reference proteome</keyword>
<comment type="caution">
    <text evidence="2">The sequence shown here is derived from an EMBL/GenBank/DDBJ whole genome shotgun (WGS) entry which is preliminary data.</text>
</comment>
<feature type="transmembrane region" description="Helical" evidence="1">
    <location>
        <begin position="110"/>
        <end position="129"/>
    </location>
</feature>
<proteinExistence type="predicted"/>
<dbReference type="Proteomes" id="UP000460272">
    <property type="component" value="Unassembled WGS sequence"/>
</dbReference>
<dbReference type="PANTHER" id="PTHR35531">
    <property type="entry name" value="INNER MEMBRANE PROTEIN YBCI-RELATED"/>
    <property type="match status" value="1"/>
</dbReference>
<dbReference type="GO" id="GO:0016787">
    <property type="term" value="F:hydrolase activity"/>
    <property type="evidence" value="ECO:0007669"/>
    <property type="project" value="UniProtKB-KW"/>
</dbReference>
<dbReference type="EMBL" id="RPFW01000010">
    <property type="protein sequence ID" value="TVZ00065.1"/>
    <property type="molecule type" value="Genomic_DNA"/>
</dbReference>
<gene>
    <name evidence="2" type="ORF">EAS64_39005</name>
</gene>
<keyword evidence="1" id="KW-0472">Membrane</keyword>
<dbReference type="Pfam" id="PF04307">
    <property type="entry name" value="YdjM"/>
    <property type="match status" value="1"/>
</dbReference>
<dbReference type="PANTHER" id="PTHR35531:SF1">
    <property type="entry name" value="INNER MEMBRANE PROTEIN YBCI-RELATED"/>
    <property type="match status" value="1"/>
</dbReference>
<dbReference type="InterPro" id="IPR007404">
    <property type="entry name" value="YdjM-like"/>
</dbReference>
<keyword evidence="2" id="KW-0378">Hydrolase</keyword>
<protein>
    <submittedName>
        <fullName evidence="2">Metal-dependent hydrolase</fullName>
    </submittedName>
</protein>